<dbReference type="AlphaFoldDB" id="A0A382D514"/>
<protein>
    <submittedName>
        <fullName evidence="1">Uncharacterized protein</fullName>
    </submittedName>
</protein>
<accession>A0A382D514</accession>
<reference evidence="1" key="1">
    <citation type="submission" date="2018-05" db="EMBL/GenBank/DDBJ databases">
        <authorList>
            <person name="Lanie J.A."/>
            <person name="Ng W.-L."/>
            <person name="Kazmierczak K.M."/>
            <person name="Andrzejewski T.M."/>
            <person name="Davidsen T.M."/>
            <person name="Wayne K.J."/>
            <person name="Tettelin H."/>
            <person name="Glass J.I."/>
            <person name="Rusch D."/>
            <person name="Podicherti R."/>
            <person name="Tsui H.-C.T."/>
            <person name="Winkler M.E."/>
        </authorList>
    </citation>
    <scope>NUCLEOTIDE SEQUENCE</scope>
</reference>
<proteinExistence type="predicted"/>
<evidence type="ECO:0000313" key="1">
    <source>
        <dbReference type="EMBL" id="SVB32653.1"/>
    </source>
</evidence>
<dbReference type="EMBL" id="UINC01037329">
    <property type="protein sequence ID" value="SVB32653.1"/>
    <property type="molecule type" value="Genomic_DNA"/>
</dbReference>
<sequence length="42" mass="4701">MNPLDLTTGRFNLLDQMIIFHNYIQVLNPPNTSAIPLGLFAS</sequence>
<organism evidence="1">
    <name type="scientific">marine metagenome</name>
    <dbReference type="NCBI Taxonomy" id="408172"/>
    <lineage>
        <taxon>unclassified sequences</taxon>
        <taxon>metagenomes</taxon>
        <taxon>ecological metagenomes</taxon>
    </lineage>
</organism>
<name>A0A382D514_9ZZZZ</name>
<feature type="non-terminal residue" evidence="1">
    <location>
        <position position="42"/>
    </location>
</feature>
<gene>
    <name evidence="1" type="ORF">METZ01_LOCUS185507</name>
</gene>